<dbReference type="Gene3D" id="3.40.50.1100">
    <property type="match status" value="2"/>
</dbReference>
<keyword evidence="6 12" id="KW-0129">CBS domain</keyword>
<evidence type="ECO:0000256" key="11">
    <source>
        <dbReference type="ARBA" id="ARBA00047490"/>
    </source>
</evidence>
<evidence type="ECO:0000256" key="6">
    <source>
        <dbReference type="ARBA" id="ARBA00023122"/>
    </source>
</evidence>
<dbReference type="Proteomes" id="UP000410492">
    <property type="component" value="Unassembled WGS sequence"/>
</dbReference>
<dbReference type="GO" id="GO:0019343">
    <property type="term" value="P:cysteine biosynthetic process via cystathionine"/>
    <property type="evidence" value="ECO:0007669"/>
    <property type="project" value="UniProtKB-UniRule"/>
</dbReference>
<dbReference type="GO" id="GO:0005737">
    <property type="term" value="C:cytoplasm"/>
    <property type="evidence" value="ECO:0007669"/>
    <property type="project" value="InterPro"/>
</dbReference>
<evidence type="ECO:0000256" key="12">
    <source>
        <dbReference type="PROSITE-ProRule" id="PRU00703"/>
    </source>
</evidence>
<organism evidence="15 16">
    <name type="scientific">Callosobruchus maculatus</name>
    <name type="common">Southern cowpea weevil</name>
    <name type="synonym">Pulse bruchid</name>
    <dbReference type="NCBI Taxonomy" id="64391"/>
    <lineage>
        <taxon>Eukaryota</taxon>
        <taxon>Metazoa</taxon>
        <taxon>Ecdysozoa</taxon>
        <taxon>Arthropoda</taxon>
        <taxon>Hexapoda</taxon>
        <taxon>Insecta</taxon>
        <taxon>Pterygota</taxon>
        <taxon>Neoptera</taxon>
        <taxon>Endopterygota</taxon>
        <taxon>Coleoptera</taxon>
        <taxon>Polyphaga</taxon>
        <taxon>Cucujiformia</taxon>
        <taxon>Chrysomeloidea</taxon>
        <taxon>Chrysomelidae</taxon>
        <taxon>Bruchinae</taxon>
        <taxon>Bruchini</taxon>
        <taxon>Callosobruchus</taxon>
    </lineage>
</organism>
<comment type="pathway">
    <text evidence="2">Amino-acid biosynthesis; L-cysteine biosynthesis; L-cysteine from L-homocysteine and L-serine: step 1/2.</text>
</comment>
<feature type="domain" description="CBS" evidence="14">
    <location>
        <begin position="406"/>
        <end position="467"/>
    </location>
</feature>
<dbReference type="InterPro" id="IPR001216">
    <property type="entry name" value="P-phosphate_BS"/>
</dbReference>
<evidence type="ECO:0000256" key="3">
    <source>
        <dbReference type="ARBA" id="ARBA00007103"/>
    </source>
</evidence>
<protein>
    <recommendedName>
        <fullName evidence="9 13">Cystathionine beta-synthase</fullName>
        <ecNumber evidence="4 13">4.2.1.22</ecNumber>
    </recommendedName>
</protein>
<dbReference type="FunFam" id="3.40.50.1100:FF:000118">
    <property type="entry name" value="Related to CYS4-cystathionine beta-synthase"/>
    <property type="match status" value="1"/>
</dbReference>
<dbReference type="NCBIfam" id="TIGR01137">
    <property type="entry name" value="cysta_beta"/>
    <property type="match status" value="1"/>
</dbReference>
<evidence type="ECO:0000256" key="2">
    <source>
        <dbReference type="ARBA" id="ARBA00005003"/>
    </source>
</evidence>
<dbReference type="InterPro" id="IPR005857">
    <property type="entry name" value="Cysta_beta_synth"/>
</dbReference>
<dbReference type="InterPro" id="IPR000644">
    <property type="entry name" value="CBS_dom"/>
</dbReference>
<evidence type="ECO:0000259" key="14">
    <source>
        <dbReference type="PROSITE" id="PS51371"/>
    </source>
</evidence>
<dbReference type="PROSITE" id="PS00901">
    <property type="entry name" value="CYS_SYNTHASE"/>
    <property type="match status" value="1"/>
</dbReference>
<keyword evidence="5 13" id="KW-0663">Pyridoxal phosphate</keyword>
<dbReference type="GO" id="GO:0004122">
    <property type="term" value="F:cystathionine beta-synthase activity"/>
    <property type="evidence" value="ECO:0007669"/>
    <property type="project" value="UniProtKB-UniRule"/>
</dbReference>
<dbReference type="EMBL" id="CAACVG010006392">
    <property type="protein sequence ID" value="VEN40179.1"/>
    <property type="molecule type" value="Genomic_DNA"/>
</dbReference>
<dbReference type="CDD" id="cd01561">
    <property type="entry name" value="CBS_like"/>
    <property type="match status" value="1"/>
</dbReference>
<dbReference type="PROSITE" id="PS51371">
    <property type="entry name" value="CBS"/>
    <property type="match status" value="1"/>
</dbReference>
<name>A0A653BX62_CALMS</name>
<evidence type="ECO:0000313" key="16">
    <source>
        <dbReference type="Proteomes" id="UP000410492"/>
    </source>
</evidence>
<keyword evidence="7 13" id="KW-0198">Cysteine biosynthesis</keyword>
<dbReference type="GO" id="GO:0006535">
    <property type="term" value="P:cysteine biosynthetic process from serine"/>
    <property type="evidence" value="ECO:0007669"/>
    <property type="project" value="UniProtKB-UniRule"/>
</dbReference>
<comment type="cofactor">
    <cofactor evidence="1 13">
        <name>pyridoxal 5'-phosphate</name>
        <dbReference type="ChEBI" id="CHEBI:597326"/>
    </cofactor>
</comment>
<keyword evidence="16" id="KW-1185">Reference proteome</keyword>
<dbReference type="AlphaFoldDB" id="A0A653BX62"/>
<keyword evidence="13" id="KW-0028">Amino-acid biosynthesis</keyword>
<dbReference type="InterPro" id="IPR036052">
    <property type="entry name" value="TrpB-like_PALP_sf"/>
</dbReference>
<dbReference type="Pfam" id="PF00291">
    <property type="entry name" value="PALP"/>
    <property type="match status" value="1"/>
</dbReference>
<evidence type="ECO:0000256" key="4">
    <source>
        <dbReference type="ARBA" id="ARBA00012041"/>
    </source>
</evidence>
<keyword evidence="8 13" id="KW-0456">Lyase</keyword>
<reference evidence="15 16" key="1">
    <citation type="submission" date="2019-01" db="EMBL/GenBank/DDBJ databases">
        <authorList>
            <person name="Sayadi A."/>
        </authorList>
    </citation>
    <scope>NUCLEOTIDE SEQUENCE [LARGE SCALE GENOMIC DNA]</scope>
</reference>
<evidence type="ECO:0000256" key="13">
    <source>
        <dbReference type="RuleBase" id="RU361204"/>
    </source>
</evidence>
<dbReference type="OrthoDB" id="728at2759"/>
<proteinExistence type="inferred from homology"/>
<evidence type="ECO:0000256" key="10">
    <source>
        <dbReference type="ARBA" id="ARBA00045425"/>
    </source>
</evidence>
<dbReference type="InterPro" id="IPR050214">
    <property type="entry name" value="Cys_Synth/Cystath_Beta-Synth"/>
</dbReference>
<dbReference type="Gene3D" id="3.10.580.10">
    <property type="entry name" value="CBS-domain"/>
    <property type="match status" value="1"/>
</dbReference>
<dbReference type="SUPFAM" id="SSF54631">
    <property type="entry name" value="CBS-domain pair"/>
    <property type="match status" value="1"/>
</dbReference>
<dbReference type="SMART" id="SM00116">
    <property type="entry name" value="CBS"/>
    <property type="match status" value="2"/>
</dbReference>
<comment type="similarity">
    <text evidence="3 13">Belongs to the cysteine synthase/cystathionine beta-synthase family.</text>
</comment>
<dbReference type="InterPro" id="IPR001926">
    <property type="entry name" value="TrpB-like_PALP"/>
</dbReference>
<accession>A0A653BX62</accession>
<dbReference type="UniPathway" id="UPA00136">
    <property type="reaction ID" value="UER00201"/>
</dbReference>
<dbReference type="PANTHER" id="PTHR10314">
    <property type="entry name" value="CYSTATHIONINE BETA-SYNTHASE"/>
    <property type="match status" value="1"/>
</dbReference>
<evidence type="ECO:0000256" key="9">
    <source>
        <dbReference type="ARBA" id="ARBA00026192"/>
    </source>
</evidence>
<evidence type="ECO:0000256" key="7">
    <source>
        <dbReference type="ARBA" id="ARBA00023192"/>
    </source>
</evidence>
<dbReference type="FunFam" id="3.40.50.1100:FF:000003">
    <property type="entry name" value="Cystathionine beta-synthase"/>
    <property type="match status" value="1"/>
</dbReference>
<evidence type="ECO:0000256" key="1">
    <source>
        <dbReference type="ARBA" id="ARBA00001933"/>
    </source>
</evidence>
<comment type="catalytic activity">
    <reaction evidence="11 13">
        <text>L-homocysteine + L-serine = L,L-cystathionine + H2O</text>
        <dbReference type="Rhea" id="RHEA:10112"/>
        <dbReference type="ChEBI" id="CHEBI:15377"/>
        <dbReference type="ChEBI" id="CHEBI:33384"/>
        <dbReference type="ChEBI" id="CHEBI:58161"/>
        <dbReference type="ChEBI" id="CHEBI:58199"/>
        <dbReference type="EC" id="4.2.1.22"/>
    </reaction>
</comment>
<evidence type="ECO:0000256" key="5">
    <source>
        <dbReference type="ARBA" id="ARBA00022898"/>
    </source>
</evidence>
<dbReference type="InterPro" id="IPR046342">
    <property type="entry name" value="CBS_dom_sf"/>
</dbReference>
<gene>
    <name evidence="15" type="ORF">CALMAC_LOCUS4436</name>
</gene>
<sequence>METPSQPIGDIVDQQAKKMKGSLKHWSALNDGLTMPDKKPKCKWHMNADKNSTPHHTEDWKKYTKILPNALEAIGNTPMIKLNKIPQSEGLKCDVFVKCEFFNPGGSVKDRIGYRMVLEAEKQGLLKPGYTLIEPSSGNTGIGIALAAAVKGYRCIIVMSEKMSNEKVSVLQALGAEIVRTPVTAASDAPDGLFGVSYRLRKEIPNSIILDQYSNPGNPLAHYDNTAEEIFHQCEGKIDMMVIGAGTGGTVTGIGRKLKEISPQTKIVAADPEGSVMALPESLNKTDVTFYEVEGIGYDFIPTVLDRSVVDLWIKTNDKESLPLARRLIREEGLLCGSSCGAALSATLKAAKDLPAGKRVVILFADGIRNYITKFVCDQWMEGRMFKPAVNTNNHWWWDVPAYCLELQTLQTATTSMTCDRTMNVMKKFGVDQIPVVDCNNGGIIGVVTLQNLMTALVETRIKPNESVEKLISRIFPKVYKTTNLGVVSRILEKEPYCLLLESHGSGASQVDKPVGIATHIDLIQFITNKPESGTVTTKL</sequence>
<dbReference type="GO" id="GO:0030170">
    <property type="term" value="F:pyridoxal phosphate binding"/>
    <property type="evidence" value="ECO:0007669"/>
    <property type="project" value="UniProtKB-ARBA"/>
</dbReference>
<comment type="function">
    <text evidence="10">Hydro-lyase catalyzing the first step of the transsulfuration pathway, where the hydroxyl group of L-serine is displaced by L-homocysteine in a beta-replacement reaction to form L-cystathionine, the precursor of L-cysteine. This catabolic route allows the elimination of L-methionine and the toxic metabolite L-homocysteine. Also involved in the production of hydrogen sulfide, a gasotransmitter with signaling and cytoprotective effects on neurons.</text>
</comment>
<evidence type="ECO:0000313" key="15">
    <source>
        <dbReference type="EMBL" id="VEN40179.1"/>
    </source>
</evidence>
<dbReference type="Pfam" id="PF00571">
    <property type="entry name" value="CBS"/>
    <property type="match status" value="1"/>
</dbReference>
<evidence type="ECO:0000256" key="8">
    <source>
        <dbReference type="ARBA" id="ARBA00023239"/>
    </source>
</evidence>
<dbReference type="EC" id="4.2.1.22" evidence="4 13"/>
<dbReference type="SUPFAM" id="SSF53686">
    <property type="entry name" value="Tryptophan synthase beta subunit-like PLP-dependent enzymes"/>
    <property type="match status" value="1"/>
</dbReference>